<keyword evidence="6 7" id="KW-0472">Membrane</keyword>
<evidence type="ECO:0000256" key="7">
    <source>
        <dbReference type="RuleBase" id="RU363032"/>
    </source>
</evidence>
<dbReference type="Gene3D" id="1.10.3720.10">
    <property type="entry name" value="MetI-like"/>
    <property type="match status" value="1"/>
</dbReference>
<gene>
    <name evidence="9" type="ORF">E1I69_05390</name>
</gene>
<evidence type="ECO:0000256" key="3">
    <source>
        <dbReference type="ARBA" id="ARBA00022475"/>
    </source>
</evidence>
<dbReference type="EMBL" id="SLUB01000006">
    <property type="protein sequence ID" value="THE13941.1"/>
    <property type="molecule type" value="Genomic_DNA"/>
</dbReference>
<evidence type="ECO:0000313" key="10">
    <source>
        <dbReference type="Proteomes" id="UP000306477"/>
    </source>
</evidence>
<dbReference type="GO" id="GO:0055085">
    <property type="term" value="P:transmembrane transport"/>
    <property type="evidence" value="ECO:0007669"/>
    <property type="project" value="InterPro"/>
</dbReference>
<feature type="transmembrane region" description="Helical" evidence="7">
    <location>
        <begin position="41"/>
        <end position="62"/>
    </location>
</feature>
<evidence type="ECO:0000313" key="9">
    <source>
        <dbReference type="EMBL" id="THE13941.1"/>
    </source>
</evidence>
<dbReference type="SUPFAM" id="SSF161098">
    <property type="entry name" value="MetI-like"/>
    <property type="match status" value="1"/>
</dbReference>
<name>A0A4S3PVT3_9BACI</name>
<dbReference type="OrthoDB" id="9771544at2"/>
<feature type="transmembrane region" description="Helical" evidence="7">
    <location>
        <begin position="219"/>
        <end position="241"/>
    </location>
</feature>
<evidence type="ECO:0000256" key="6">
    <source>
        <dbReference type="ARBA" id="ARBA00023136"/>
    </source>
</evidence>
<comment type="similarity">
    <text evidence="7">Belongs to the binding-protein-dependent transport system permease family.</text>
</comment>
<dbReference type="AlphaFoldDB" id="A0A4S3PVT3"/>
<keyword evidence="4 7" id="KW-0812">Transmembrane</keyword>
<comment type="subcellular location">
    <subcellularLocation>
        <location evidence="1 7">Cell membrane</location>
        <topology evidence="1 7">Multi-pass membrane protein</topology>
    </subcellularLocation>
</comment>
<dbReference type="Proteomes" id="UP000306477">
    <property type="component" value="Unassembled WGS sequence"/>
</dbReference>
<feature type="transmembrane region" description="Helical" evidence="7">
    <location>
        <begin position="277"/>
        <end position="298"/>
    </location>
</feature>
<evidence type="ECO:0000256" key="2">
    <source>
        <dbReference type="ARBA" id="ARBA00022448"/>
    </source>
</evidence>
<keyword evidence="10" id="KW-1185">Reference proteome</keyword>
<dbReference type="PANTHER" id="PTHR43744:SF12">
    <property type="entry name" value="ABC TRANSPORTER PERMEASE PROTEIN MG189-RELATED"/>
    <property type="match status" value="1"/>
</dbReference>
<dbReference type="PANTHER" id="PTHR43744">
    <property type="entry name" value="ABC TRANSPORTER PERMEASE PROTEIN MG189-RELATED-RELATED"/>
    <property type="match status" value="1"/>
</dbReference>
<feature type="domain" description="ABC transmembrane type-1" evidence="8">
    <location>
        <begin position="102"/>
        <end position="298"/>
    </location>
</feature>
<dbReference type="InterPro" id="IPR035906">
    <property type="entry name" value="MetI-like_sf"/>
</dbReference>
<organism evidence="9 10">
    <name type="scientific">Bacillus timonensis</name>
    <dbReference type="NCBI Taxonomy" id="1033734"/>
    <lineage>
        <taxon>Bacteria</taxon>
        <taxon>Bacillati</taxon>
        <taxon>Bacillota</taxon>
        <taxon>Bacilli</taxon>
        <taxon>Bacillales</taxon>
        <taxon>Bacillaceae</taxon>
        <taxon>Bacillus</taxon>
    </lineage>
</organism>
<proteinExistence type="inferred from homology"/>
<evidence type="ECO:0000256" key="5">
    <source>
        <dbReference type="ARBA" id="ARBA00022989"/>
    </source>
</evidence>
<dbReference type="CDD" id="cd06261">
    <property type="entry name" value="TM_PBP2"/>
    <property type="match status" value="1"/>
</dbReference>
<evidence type="ECO:0000259" key="8">
    <source>
        <dbReference type="PROSITE" id="PS50928"/>
    </source>
</evidence>
<keyword evidence="2 7" id="KW-0813">Transport</keyword>
<dbReference type="GO" id="GO:0005886">
    <property type="term" value="C:plasma membrane"/>
    <property type="evidence" value="ECO:0007669"/>
    <property type="project" value="UniProtKB-SubCell"/>
</dbReference>
<protein>
    <submittedName>
        <fullName evidence="9">Carbohydrate ABC transporter permease</fullName>
    </submittedName>
</protein>
<feature type="transmembrane region" description="Helical" evidence="7">
    <location>
        <begin position="106"/>
        <end position="127"/>
    </location>
</feature>
<dbReference type="InterPro" id="IPR000515">
    <property type="entry name" value="MetI-like"/>
</dbReference>
<dbReference type="PROSITE" id="PS50928">
    <property type="entry name" value="ABC_TM1"/>
    <property type="match status" value="1"/>
</dbReference>
<evidence type="ECO:0000256" key="1">
    <source>
        <dbReference type="ARBA" id="ARBA00004651"/>
    </source>
</evidence>
<sequence length="312" mass="35731">MRSRSNDMGLNYVENSEQEIIKKINKQKNSKIPVGKKTRSVIKHIVLILVAISMVLPFFWMLSTALKTSNNVFSIPPQWIPNPIEWSNFPRVFEAVPFFRIIMNTVGYSAIVTFFEVMVSVIVAYGFARFKFKYKKALFMFLLITIMIPGEITIVPQYIFWAELGEFFGTSFINTYTPLILPAIGGQAVHVFFMTQYFRTIPKDFSEAAYINGANSWSILWRIYFPMSIPAILTITISSFMGTWNAFMGPLIYLNDVELFTIQVGLAMFQGMFDVNWPLLMAATTISVIPMIILFFSFQKYFIPSNKASGVK</sequence>
<accession>A0A4S3PVT3</accession>
<feature type="transmembrane region" description="Helical" evidence="7">
    <location>
        <begin position="179"/>
        <end position="198"/>
    </location>
</feature>
<keyword evidence="3" id="KW-1003">Cell membrane</keyword>
<keyword evidence="5 7" id="KW-1133">Transmembrane helix</keyword>
<reference evidence="9 10" key="1">
    <citation type="journal article" date="2019" name="Indoor Air">
        <title>Impacts of indoor surface finishes on bacterial viability.</title>
        <authorList>
            <person name="Hu J."/>
            <person name="Maamar S.B."/>
            <person name="Glawe A.J."/>
            <person name="Gottel N."/>
            <person name="Gilbert J.A."/>
            <person name="Hartmann E.M."/>
        </authorList>
    </citation>
    <scope>NUCLEOTIDE SEQUENCE [LARGE SCALE GENOMIC DNA]</scope>
    <source>
        <strain evidence="9 10">AF060A6</strain>
    </source>
</reference>
<comment type="caution">
    <text evidence="9">The sequence shown here is derived from an EMBL/GenBank/DDBJ whole genome shotgun (WGS) entry which is preliminary data.</text>
</comment>
<dbReference type="Pfam" id="PF00528">
    <property type="entry name" value="BPD_transp_1"/>
    <property type="match status" value="1"/>
</dbReference>
<evidence type="ECO:0000256" key="4">
    <source>
        <dbReference type="ARBA" id="ARBA00022692"/>
    </source>
</evidence>
<feature type="transmembrane region" description="Helical" evidence="7">
    <location>
        <begin position="139"/>
        <end position="159"/>
    </location>
</feature>